<dbReference type="GO" id="GO:0004713">
    <property type="term" value="F:protein tyrosine kinase activity"/>
    <property type="evidence" value="ECO:0007669"/>
    <property type="project" value="TreeGrafter"/>
</dbReference>
<evidence type="ECO:0000256" key="3">
    <source>
        <dbReference type="SAM" id="Phobius"/>
    </source>
</evidence>
<dbReference type="Gene3D" id="3.40.50.300">
    <property type="entry name" value="P-loop containing nucleotide triphosphate hydrolases"/>
    <property type="match status" value="1"/>
</dbReference>
<dbReference type="InterPro" id="IPR005702">
    <property type="entry name" value="Wzc-like_C"/>
</dbReference>
<dbReference type="PANTHER" id="PTHR32309:SF31">
    <property type="entry name" value="CAPSULAR EXOPOLYSACCHARIDE FAMILY"/>
    <property type="match status" value="1"/>
</dbReference>
<evidence type="ECO:0000313" key="5">
    <source>
        <dbReference type="Proteomes" id="UP000034954"/>
    </source>
</evidence>
<dbReference type="PANTHER" id="PTHR32309">
    <property type="entry name" value="TYROSINE-PROTEIN KINASE"/>
    <property type="match status" value="1"/>
</dbReference>
<keyword evidence="3" id="KW-0812">Transmembrane</keyword>
<comment type="caution">
    <text evidence="4">The sequence shown here is derived from an EMBL/GenBank/DDBJ whole genome shotgun (WGS) entry which is preliminary data.</text>
</comment>
<keyword evidence="3" id="KW-0472">Membrane</keyword>
<dbReference type="InterPro" id="IPR050445">
    <property type="entry name" value="Bact_polysacc_biosynth/exp"/>
</dbReference>
<reference evidence="4 5" key="1">
    <citation type="journal article" date="2013" name="BMC Microbiol.">
        <title>Identification of the type II cytochrome c maturation pathway in anammox bacteria by comparative genomics.</title>
        <authorList>
            <person name="Ferousi C."/>
            <person name="Speth D.R."/>
            <person name="Reimann J."/>
            <person name="Op den Camp H.J."/>
            <person name="Allen J.W."/>
            <person name="Keltjens J.T."/>
            <person name="Jetten M.S."/>
        </authorList>
    </citation>
    <scope>NUCLEOTIDE SEQUENCE [LARGE SCALE GENOMIC DNA]</scope>
    <source>
        <strain evidence="4">RU1</strain>
    </source>
</reference>
<evidence type="ECO:0000313" key="4">
    <source>
        <dbReference type="EMBL" id="KKO18904.1"/>
    </source>
</evidence>
<feature type="transmembrane region" description="Helical" evidence="3">
    <location>
        <begin position="20"/>
        <end position="39"/>
    </location>
</feature>
<dbReference type="CDD" id="cd05387">
    <property type="entry name" value="BY-kinase"/>
    <property type="match status" value="1"/>
</dbReference>
<keyword evidence="2" id="KW-0067">ATP-binding</keyword>
<evidence type="ECO:0000256" key="2">
    <source>
        <dbReference type="ARBA" id="ARBA00022840"/>
    </source>
</evidence>
<keyword evidence="1" id="KW-0547">Nucleotide-binding</keyword>
<dbReference type="EMBL" id="LAQJ01000228">
    <property type="protein sequence ID" value="KKO18904.1"/>
    <property type="molecule type" value="Genomic_DNA"/>
</dbReference>
<name>A0A0M2UWL9_9BACT</name>
<evidence type="ECO:0000256" key="1">
    <source>
        <dbReference type="ARBA" id="ARBA00022741"/>
    </source>
</evidence>
<dbReference type="AlphaFoldDB" id="A0A0M2UWL9"/>
<feature type="transmembrane region" description="Helical" evidence="3">
    <location>
        <begin position="257"/>
        <end position="276"/>
    </location>
</feature>
<protein>
    <submittedName>
        <fullName evidence="4">Lipopolysaccharide biosynthesis protein</fullName>
    </submittedName>
</protein>
<dbReference type="SUPFAM" id="SSF52540">
    <property type="entry name" value="P-loop containing nucleoside triphosphate hydrolases"/>
    <property type="match status" value="1"/>
</dbReference>
<dbReference type="Proteomes" id="UP000034954">
    <property type="component" value="Unassembled WGS sequence"/>
</dbReference>
<accession>A0A0M2UWL9</accession>
<proteinExistence type="predicted"/>
<gene>
    <name evidence="4" type="ORF">BROFUL_02383</name>
</gene>
<keyword evidence="3" id="KW-1133">Transmembrane helix</keyword>
<dbReference type="InterPro" id="IPR027417">
    <property type="entry name" value="P-loop_NTPase"/>
</dbReference>
<keyword evidence="5" id="KW-1185">Reference proteome</keyword>
<organism evidence="4 5">
    <name type="scientific">Candidatus Brocadia fulgida</name>
    <dbReference type="NCBI Taxonomy" id="380242"/>
    <lineage>
        <taxon>Bacteria</taxon>
        <taxon>Pseudomonadati</taxon>
        <taxon>Planctomycetota</taxon>
        <taxon>Candidatus Brocadiia</taxon>
        <taxon>Candidatus Brocadiales</taxon>
        <taxon>Candidatus Brocadiaceae</taxon>
        <taxon>Candidatus Brocadia</taxon>
    </lineage>
</organism>
<sequence>MNANYPVISLKDYVKAIFRHKAVVVITFIVIITGTIIGLELKTPVYHARVTMLISAEKQIDSPYYTSLSGAQIQQLTPSGIVNSNPVIKRAVNVLKLHERPADYEKQFCSPLKARLIDLRLKRSKSNDNPSFDEPSYRFRMAVEGLKENIGVEPIRDTNLFAITVSDFSPEAAAEIANVVSRSYIIFDLEQQLAELRLQYGEMHPNVVQLKDNISAMIQNLHGKILPAIEAIGPATVKIIEQAEVPLAPTGTNKRTALLLAVFMALFAGIMLAFALEYIDHTIKSPQDIVTNLNLPHLGSIPRNGYRKNGCMNGVKRGTVSAQFYQKLSDNLCLLIRDKNIKSLLIAAATPRERSARVSANLGNLLSTKTGQKVIIIDANVNAPALNRVFDISEGPGLADVLERKVPFEKATQEIRPNLTVLPAGDTQLEPALLLESTRMGEVIKIAKEKYGLVLIDYSNVVNLRDTCILSSYLDGVILVVSEGQTKHHVLKELIESLNDKKVNLLGAVLDNRTFPIPKVIYKRI</sequence>
<dbReference type="GO" id="GO:0005886">
    <property type="term" value="C:plasma membrane"/>
    <property type="evidence" value="ECO:0007669"/>
    <property type="project" value="TreeGrafter"/>
</dbReference>